<dbReference type="InterPro" id="IPR023353">
    <property type="entry name" value="LemA-like_dom_sf"/>
</dbReference>
<dbReference type="Gene3D" id="1.20.1440.20">
    <property type="entry name" value="LemA-like domain"/>
    <property type="match status" value="1"/>
</dbReference>
<comment type="caution">
    <text evidence="7">The sequence shown here is derived from an EMBL/GenBank/DDBJ whole genome shotgun (WGS) entry which is preliminary data.</text>
</comment>
<dbReference type="SUPFAM" id="SSF140478">
    <property type="entry name" value="LemA-like"/>
    <property type="match status" value="1"/>
</dbReference>
<organism evidence="7 8">
    <name type="scientific">Bacillus thuringiensis</name>
    <dbReference type="NCBI Taxonomy" id="1428"/>
    <lineage>
        <taxon>Bacteria</taxon>
        <taxon>Bacillati</taxon>
        <taxon>Bacillota</taxon>
        <taxon>Bacilli</taxon>
        <taxon>Bacillales</taxon>
        <taxon>Bacillaceae</taxon>
        <taxon>Bacillus</taxon>
        <taxon>Bacillus cereus group</taxon>
    </lineage>
</organism>
<dbReference type="PANTHER" id="PTHR34478">
    <property type="entry name" value="PROTEIN LEMA"/>
    <property type="match status" value="1"/>
</dbReference>
<protein>
    <recommendedName>
        <fullName evidence="9">LemA family protein</fullName>
    </recommendedName>
</protein>
<comment type="similarity">
    <text evidence="2">Belongs to the LemA family.</text>
</comment>
<dbReference type="EMBL" id="NUVX01000030">
    <property type="protein sequence ID" value="PFJ38816.1"/>
    <property type="molecule type" value="Genomic_DNA"/>
</dbReference>
<evidence type="ECO:0000256" key="3">
    <source>
        <dbReference type="ARBA" id="ARBA00022692"/>
    </source>
</evidence>
<evidence type="ECO:0000313" key="8">
    <source>
        <dbReference type="Proteomes" id="UP000224003"/>
    </source>
</evidence>
<dbReference type="AlphaFoldDB" id="A0A9X6WM31"/>
<evidence type="ECO:0000313" key="7">
    <source>
        <dbReference type="EMBL" id="PFJ38816.1"/>
    </source>
</evidence>
<dbReference type="Proteomes" id="UP000224003">
    <property type="component" value="Unassembled WGS sequence"/>
</dbReference>
<gene>
    <name evidence="7" type="ORF">COJ15_17210</name>
</gene>
<comment type="subcellular location">
    <subcellularLocation>
        <location evidence="1">Membrane</location>
        <topology evidence="1">Single-pass membrane protein</topology>
    </subcellularLocation>
</comment>
<accession>A0A9X6WM31</accession>
<evidence type="ECO:0000256" key="4">
    <source>
        <dbReference type="ARBA" id="ARBA00022989"/>
    </source>
</evidence>
<dbReference type="InterPro" id="IPR007156">
    <property type="entry name" value="MamQ_LemA"/>
</dbReference>
<evidence type="ECO:0000256" key="1">
    <source>
        <dbReference type="ARBA" id="ARBA00004167"/>
    </source>
</evidence>
<evidence type="ECO:0000256" key="2">
    <source>
        <dbReference type="ARBA" id="ARBA00008854"/>
    </source>
</evidence>
<dbReference type="PANTHER" id="PTHR34478:SF2">
    <property type="entry name" value="MEMBRANE PROTEIN"/>
    <property type="match status" value="1"/>
</dbReference>
<sequence>MIFTIVLVGLIVLGLFIWFGTYNSLVKYRNWVDESWAQIDVQLKRRYDLIPNLVETVKGYASHERETLETVIEARNSLVNNDNVSREETMVQNDMLTGALKNIFALAESYPNLQANQNFLMLQEELSGTENKIAYARQLYNTTVMKYNTKIQTVPTNIVAGAHGFEKRNMLEVAAQERESVKVSF</sequence>
<proteinExistence type="inferred from homology"/>
<name>A0A9X6WM31_BACTU</name>
<dbReference type="Pfam" id="PF04011">
    <property type="entry name" value="LemA"/>
    <property type="match status" value="1"/>
</dbReference>
<keyword evidence="3 6" id="KW-0812">Transmembrane</keyword>
<evidence type="ECO:0008006" key="9">
    <source>
        <dbReference type="Google" id="ProtNLM"/>
    </source>
</evidence>
<evidence type="ECO:0000256" key="5">
    <source>
        <dbReference type="ARBA" id="ARBA00023136"/>
    </source>
</evidence>
<keyword evidence="4 6" id="KW-1133">Transmembrane helix</keyword>
<evidence type="ECO:0000256" key="6">
    <source>
        <dbReference type="SAM" id="Phobius"/>
    </source>
</evidence>
<dbReference type="RefSeq" id="WP_098007004.1">
    <property type="nucleotide sequence ID" value="NZ_NUVX01000030.1"/>
</dbReference>
<reference evidence="7 8" key="1">
    <citation type="submission" date="2017-09" db="EMBL/GenBank/DDBJ databases">
        <title>Large-scale bioinformatics analysis of Bacillus genomes uncovers conserved roles of natural products in bacterial physiology.</title>
        <authorList>
            <consortium name="Agbiome Team Llc"/>
            <person name="Bleich R.M."/>
            <person name="Grubbs K.J."/>
            <person name="Santa Maria K.C."/>
            <person name="Allen S.E."/>
            <person name="Farag S."/>
            <person name="Shank E.A."/>
            <person name="Bowers A."/>
        </authorList>
    </citation>
    <scope>NUCLEOTIDE SEQUENCE [LARGE SCALE GENOMIC DNA]</scope>
    <source>
        <strain evidence="7 8">AFS085496</strain>
    </source>
</reference>
<keyword evidence="5 6" id="KW-0472">Membrane</keyword>
<dbReference type="GO" id="GO:0016020">
    <property type="term" value="C:membrane"/>
    <property type="evidence" value="ECO:0007669"/>
    <property type="project" value="UniProtKB-SubCell"/>
</dbReference>
<feature type="transmembrane region" description="Helical" evidence="6">
    <location>
        <begin position="6"/>
        <end position="25"/>
    </location>
</feature>